<keyword evidence="1" id="KW-1133">Transmembrane helix</keyword>
<protein>
    <submittedName>
        <fullName evidence="2">Membrane protein</fullName>
    </submittedName>
</protein>
<proteinExistence type="predicted"/>
<reference evidence="2 3" key="1">
    <citation type="journal article" date="2018" name="Front. Plant Sci.">
        <title>Red Clover (Trifolium pratense) and Zigzag Clover (T. medium) - A Picture of Genomic Similarities and Differences.</title>
        <authorList>
            <person name="Dluhosova J."/>
            <person name="Istvanek J."/>
            <person name="Nedelnik J."/>
            <person name="Repkova J."/>
        </authorList>
    </citation>
    <scope>NUCLEOTIDE SEQUENCE [LARGE SCALE GENOMIC DNA]</scope>
    <source>
        <strain evidence="2">10/8</strain>
        <strain evidence="3">cv. 10/8</strain>
        <tissue evidence="2">Leaf</tissue>
    </source>
</reference>
<dbReference type="Proteomes" id="UP000265520">
    <property type="component" value="Unassembled WGS sequence"/>
</dbReference>
<accession>A0A392QWU7</accession>
<evidence type="ECO:0000313" key="2">
    <source>
        <dbReference type="EMBL" id="MCI28324.1"/>
    </source>
</evidence>
<comment type="caution">
    <text evidence="2">The sequence shown here is derived from an EMBL/GenBank/DDBJ whole genome shotgun (WGS) entry which is preliminary data.</text>
</comment>
<dbReference type="EMBL" id="LXQA010154420">
    <property type="protein sequence ID" value="MCI26629.1"/>
    <property type="molecule type" value="Genomic_DNA"/>
</dbReference>
<dbReference type="AlphaFoldDB" id="A0A392QWU7"/>
<keyword evidence="1" id="KW-0812">Transmembrane</keyword>
<evidence type="ECO:0000313" key="3">
    <source>
        <dbReference type="Proteomes" id="UP000265520"/>
    </source>
</evidence>
<keyword evidence="1" id="KW-0472">Membrane</keyword>
<organism evidence="2 3">
    <name type="scientific">Trifolium medium</name>
    <dbReference type="NCBI Taxonomy" id="97028"/>
    <lineage>
        <taxon>Eukaryota</taxon>
        <taxon>Viridiplantae</taxon>
        <taxon>Streptophyta</taxon>
        <taxon>Embryophyta</taxon>
        <taxon>Tracheophyta</taxon>
        <taxon>Spermatophyta</taxon>
        <taxon>Magnoliopsida</taxon>
        <taxon>eudicotyledons</taxon>
        <taxon>Gunneridae</taxon>
        <taxon>Pentapetalae</taxon>
        <taxon>rosids</taxon>
        <taxon>fabids</taxon>
        <taxon>Fabales</taxon>
        <taxon>Fabaceae</taxon>
        <taxon>Papilionoideae</taxon>
        <taxon>50 kb inversion clade</taxon>
        <taxon>NPAAA clade</taxon>
        <taxon>Hologalegina</taxon>
        <taxon>IRL clade</taxon>
        <taxon>Trifolieae</taxon>
        <taxon>Trifolium</taxon>
    </lineage>
</organism>
<dbReference type="PANTHER" id="PTHR46431">
    <property type="entry name" value="EXPRESSED PROTEIN"/>
    <property type="match status" value="1"/>
</dbReference>
<name>A0A392QWU7_9FABA</name>
<feature type="non-terminal residue" evidence="2">
    <location>
        <position position="1"/>
    </location>
</feature>
<sequence length="59" mass="6596">GILIRTLADATNESQSLTAQQIIFNALGFCLTVATTVIITVYAKRRLKELQEEDKMLLQ</sequence>
<dbReference type="PANTHER" id="PTHR46431:SF7">
    <property type="entry name" value="SNARE ASSOCIATED GOLGI PROTEIN FAMILY"/>
    <property type="match status" value="1"/>
</dbReference>
<keyword evidence="3" id="KW-1185">Reference proteome</keyword>
<dbReference type="EMBL" id="LXQA010164978">
    <property type="protein sequence ID" value="MCI28324.1"/>
    <property type="molecule type" value="Genomic_DNA"/>
</dbReference>
<evidence type="ECO:0000256" key="1">
    <source>
        <dbReference type="SAM" id="Phobius"/>
    </source>
</evidence>
<feature type="transmembrane region" description="Helical" evidence="1">
    <location>
        <begin position="22"/>
        <end position="43"/>
    </location>
</feature>